<evidence type="ECO:0000256" key="1">
    <source>
        <dbReference type="SAM" id="SignalP"/>
    </source>
</evidence>
<comment type="caution">
    <text evidence="2">The sequence shown here is derived from an EMBL/GenBank/DDBJ whole genome shotgun (WGS) entry which is preliminary data.</text>
</comment>
<feature type="signal peptide" evidence="1">
    <location>
        <begin position="1"/>
        <end position="24"/>
    </location>
</feature>
<keyword evidence="1" id="KW-0732">Signal</keyword>
<protein>
    <submittedName>
        <fullName evidence="2">Uncharacterized protein</fullName>
    </submittedName>
</protein>
<accession>A0A556U767</accession>
<sequence length="386" mass="44099">MLRCSPVLRLAVIVVLCLSVRSFAKQQLLCSSNSMSIWWEYEGPLYYFSISTDPCTNRMNRINANYTLITKFSIARAGYTVIVYYRNQMWMELVQPPITCTDLNICNIVKGEMLSESLSLPINPYNAAEGEYRFYGFLNIIDDLNREISISINATIRVRSSDTDSELFQHVKAPTSNRKTVKLQEKNKALLTVTCSQQFSSAACVIIKRHKVFMMLWWCSPALGLAVVLCLSVRSFAEQKLLYSSNSLSIWWEYEVFNMVQIAWQLNVMYKNETWLAISQPMGPCEDFRICGLIKGESFHMTIPIILRPYFTPDGEYQAICSINIIDDFDRELTVRRASGAGGGVDREGYSHNLCAVNFITLAALSSVLWQRTCNFTNIHYLQPKP</sequence>
<dbReference type="AlphaFoldDB" id="A0A556U767"/>
<reference evidence="2 3" key="1">
    <citation type="journal article" date="2019" name="Genome Biol. Evol.">
        <title>Whole-Genome Sequencing of the Giant Devil Catfish, Bagarius yarrelli.</title>
        <authorList>
            <person name="Jiang W."/>
            <person name="Lv Y."/>
            <person name="Cheng L."/>
            <person name="Yang K."/>
            <person name="Chao B."/>
            <person name="Wang X."/>
            <person name="Li Y."/>
            <person name="Pan X."/>
            <person name="You X."/>
            <person name="Zhang Y."/>
            <person name="Yang J."/>
            <person name="Li J."/>
            <person name="Zhang X."/>
            <person name="Liu S."/>
            <person name="Sun C."/>
            <person name="Yang J."/>
            <person name="Shi Q."/>
        </authorList>
    </citation>
    <scope>NUCLEOTIDE SEQUENCE [LARGE SCALE GENOMIC DNA]</scope>
    <source>
        <strain evidence="2">JWS20170419001</strain>
        <tissue evidence="2">Muscle</tissue>
    </source>
</reference>
<gene>
    <name evidence="2" type="ORF">Baya_9282</name>
</gene>
<proteinExistence type="predicted"/>
<dbReference type="Gene3D" id="2.60.40.770">
    <property type="match status" value="1"/>
</dbReference>
<keyword evidence="3" id="KW-1185">Reference proteome</keyword>
<name>A0A556U767_BAGYA</name>
<dbReference type="Proteomes" id="UP000319801">
    <property type="component" value="Unassembled WGS sequence"/>
</dbReference>
<organism evidence="2 3">
    <name type="scientific">Bagarius yarrelli</name>
    <name type="common">Goonch</name>
    <name type="synonym">Bagrus yarrelli</name>
    <dbReference type="NCBI Taxonomy" id="175774"/>
    <lineage>
        <taxon>Eukaryota</taxon>
        <taxon>Metazoa</taxon>
        <taxon>Chordata</taxon>
        <taxon>Craniata</taxon>
        <taxon>Vertebrata</taxon>
        <taxon>Euteleostomi</taxon>
        <taxon>Actinopterygii</taxon>
        <taxon>Neopterygii</taxon>
        <taxon>Teleostei</taxon>
        <taxon>Ostariophysi</taxon>
        <taxon>Siluriformes</taxon>
        <taxon>Sisoridae</taxon>
        <taxon>Sisorinae</taxon>
        <taxon>Bagarius</taxon>
    </lineage>
</organism>
<feature type="chain" id="PRO_5022096052" evidence="1">
    <location>
        <begin position="25"/>
        <end position="386"/>
    </location>
</feature>
<evidence type="ECO:0000313" key="3">
    <source>
        <dbReference type="Proteomes" id="UP000319801"/>
    </source>
</evidence>
<dbReference type="OrthoDB" id="8975624at2759"/>
<dbReference type="EMBL" id="VCAZ01000054">
    <property type="protein sequence ID" value="TSN21207.1"/>
    <property type="molecule type" value="Genomic_DNA"/>
</dbReference>
<evidence type="ECO:0000313" key="2">
    <source>
        <dbReference type="EMBL" id="TSN21207.1"/>
    </source>
</evidence>